<feature type="compositionally biased region" description="Low complexity" evidence="1">
    <location>
        <begin position="276"/>
        <end position="303"/>
    </location>
</feature>
<evidence type="ECO:0000313" key="3">
    <source>
        <dbReference type="Proteomes" id="UP000431092"/>
    </source>
</evidence>
<reference evidence="2 3" key="1">
    <citation type="submission" date="2019-11" db="EMBL/GenBank/DDBJ databases">
        <title>Whole genome sequencing identifies a novel species of the genus Arsenicicoccus isolated from human blood.</title>
        <authorList>
            <person name="Jeong J.H."/>
            <person name="Kweon O.J."/>
            <person name="Kim H.R."/>
            <person name="Kim T.-H."/>
            <person name="Ha S.-M."/>
            <person name="Lee M.-K."/>
        </authorList>
    </citation>
    <scope>NUCLEOTIDE SEQUENCE [LARGE SCALE GENOMIC DNA]</scope>
    <source>
        <strain evidence="2 3">MKL-02</strain>
    </source>
</reference>
<feature type="region of interest" description="Disordered" evidence="1">
    <location>
        <begin position="276"/>
        <end position="346"/>
    </location>
</feature>
<dbReference type="EMBL" id="WLVL01000016">
    <property type="protein sequence ID" value="MTB70943.1"/>
    <property type="molecule type" value="Genomic_DNA"/>
</dbReference>
<keyword evidence="3" id="KW-1185">Reference proteome</keyword>
<dbReference type="Pfam" id="PF11228">
    <property type="entry name" value="DUF3027"/>
    <property type="match status" value="1"/>
</dbReference>
<proteinExistence type="predicted"/>
<sequence length="346" mass="36354">MATIKPDPTLTAAVDLARSAAESIAEAGAVGDHLAVVMEGERVATHQFACLSAGYPDWRWSVTVTRVARSKHVTVSETHLLPSETSIVSPPWVPYAERIAPGDLGPGDINPYVEQDPNLEAGFEATGDEDVDQMAQWELGLGRKRVLSAEGREDAAQRWYDGDNGPTAEVAVKAPERCSSCGYFLPMAGALRRSFGVCANAWSPSDGRVVTLDHGCGAHSEVDLPAHDPRPLDPPVVDDLAVDLEVAHTSEVTVAEAPDDAPTAEVTVAEMTVAEAPEEAPTAEVTDEASTAQPEPEPVTEATPPAPRRGRRGSRRAGAPAGPATPRTDPATDAAAQRVAELVGDA</sequence>
<protein>
    <submittedName>
        <fullName evidence="2">DUF3027 domain-containing protein</fullName>
    </submittedName>
</protein>
<comment type="caution">
    <text evidence="2">The sequence shown here is derived from an EMBL/GenBank/DDBJ whole genome shotgun (WGS) entry which is preliminary data.</text>
</comment>
<gene>
    <name evidence="2" type="ORF">GGG17_02940</name>
</gene>
<dbReference type="AlphaFoldDB" id="A0A6I3IE56"/>
<name>A0A6I3IE56_9MICO</name>
<dbReference type="InterPro" id="IPR021391">
    <property type="entry name" value="DUF3027"/>
</dbReference>
<organism evidence="2 3">
    <name type="scientific">Arsenicicoccus cauae</name>
    <dbReference type="NCBI Taxonomy" id="2663847"/>
    <lineage>
        <taxon>Bacteria</taxon>
        <taxon>Bacillati</taxon>
        <taxon>Actinomycetota</taxon>
        <taxon>Actinomycetes</taxon>
        <taxon>Micrococcales</taxon>
        <taxon>Intrasporangiaceae</taxon>
        <taxon>Arsenicicoccus</taxon>
    </lineage>
</organism>
<dbReference type="RefSeq" id="WP_154592295.1">
    <property type="nucleotide sequence ID" value="NZ_WLVL01000016.1"/>
</dbReference>
<dbReference type="Proteomes" id="UP000431092">
    <property type="component" value="Unassembled WGS sequence"/>
</dbReference>
<evidence type="ECO:0000256" key="1">
    <source>
        <dbReference type="SAM" id="MobiDB-lite"/>
    </source>
</evidence>
<feature type="compositionally biased region" description="Low complexity" evidence="1">
    <location>
        <begin position="316"/>
        <end position="336"/>
    </location>
</feature>
<evidence type="ECO:0000313" key="2">
    <source>
        <dbReference type="EMBL" id="MTB70943.1"/>
    </source>
</evidence>
<accession>A0A6I3IE56</accession>